<protein>
    <recommendedName>
        <fullName evidence="4">SnoaL-like domain-containing protein</fullName>
    </recommendedName>
</protein>
<proteinExistence type="predicted"/>
<reference evidence="2 3" key="1">
    <citation type="journal article" date="2012" name="PLoS Pathog.">
        <title>Diverse lifestyles and strategies of plant pathogenesis encoded in the genomes of eighteen Dothideomycetes fungi.</title>
        <authorList>
            <person name="Ohm R.A."/>
            <person name="Feau N."/>
            <person name="Henrissat B."/>
            <person name="Schoch C.L."/>
            <person name="Horwitz B.A."/>
            <person name="Barry K.W."/>
            <person name="Condon B.J."/>
            <person name="Copeland A.C."/>
            <person name="Dhillon B."/>
            <person name="Glaser F."/>
            <person name="Hesse C.N."/>
            <person name="Kosti I."/>
            <person name="LaButti K."/>
            <person name="Lindquist E.A."/>
            <person name="Lucas S."/>
            <person name="Salamov A.A."/>
            <person name="Bradshaw R.E."/>
            <person name="Ciuffetti L."/>
            <person name="Hamelin R.C."/>
            <person name="Kema G.H.J."/>
            <person name="Lawrence C."/>
            <person name="Scott J.A."/>
            <person name="Spatafora J.W."/>
            <person name="Turgeon B.G."/>
            <person name="de Wit P.J.G.M."/>
            <person name="Zhong S."/>
            <person name="Goodwin S.B."/>
            <person name="Grigoriev I.V."/>
        </authorList>
    </citation>
    <scope>NUCLEOTIDE SEQUENCE [LARGE SCALE GENOMIC DNA]</scope>
    <source>
        <strain evidence="2 3">CIRAD86</strain>
    </source>
</reference>
<dbReference type="RefSeq" id="XP_007930412.1">
    <property type="nucleotide sequence ID" value="XM_007932221.1"/>
</dbReference>
<gene>
    <name evidence="2" type="ORF">MYCFIDRAFT_199440</name>
</gene>
<dbReference type="AlphaFoldDB" id="M2YPZ4"/>
<dbReference type="VEuPathDB" id="FungiDB:MYCFIDRAFT_199440"/>
<evidence type="ECO:0000313" key="3">
    <source>
        <dbReference type="Proteomes" id="UP000016932"/>
    </source>
</evidence>
<sequence>MSSPPPSSSLDILLPERTYALQPAPAPAPASIASPSTPSSCSPDSSSTPEAEQKETVKQELERISSAFENAIQNGQWVALDHLSAKYISPSFHARFDNALISSWTDYVTLVSLWTKTNPGWQKSVLSTEADVDEENGQATVYILMKVTGWPVQFDRMVVSVLTWKKPRRRWVCCENTTMRGVDTFQTGAGG</sequence>
<keyword evidence="3" id="KW-1185">Reference proteome</keyword>
<dbReference type="HOGENOM" id="CLU_1421981_0_0_1"/>
<dbReference type="Proteomes" id="UP000016932">
    <property type="component" value="Unassembled WGS sequence"/>
</dbReference>
<dbReference type="GeneID" id="19335800"/>
<accession>M2YPZ4</accession>
<evidence type="ECO:0000256" key="1">
    <source>
        <dbReference type="SAM" id="MobiDB-lite"/>
    </source>
</evidence>
<name>M2YPZ4_PSEFD</name>
<feature type="compositionally biased region" description="Low complexity" evidence="1">
    <location>
        <begin position="29"/>
        <end position="49"/>
    </location>
</feature>
<organism evidence="2 3">
    <name type="scientific">Pseudocercospora fijiensis (strain CIRAD86)</name>
    <name type="common">Black leaf streak disease fungus</name>
    <name type="synonym">Mycosphaerella fijiensis</name>
    <dbReference type="NCBI Taxonomy" id="383855"/>
    <lineage>
        <taxon>Eukaryota</taxon>
        <taxon>Fungi</taxon>
        <taxon>Dikarya</taxon>
        <taxon>Ascomycota</taxon>
        <taxon>Pezizomycotina</taxon>
        <taxon>Dothideomycetes</taxon>
        <taxon>Dothideomycetidae</taxon>
        <taxon>Mycosphaerellales</taxon>
        <taxon>Mycosphaerellaceae</taxon>
        <taxon>Pseudocercospora</taxon>
    </lineage>
</organism>
<evidence type="ECO:0000313" key="2">
    <source>
        <dbReference type="EMBL" id="EME79780.1"/>
    </source>
</evidence>
<dbReference type="OrthoDB" id="3642207at2759"/>
<evidence type="ECO:0008006" key="4">
    <source>
        <dbReference type="Google" id="ProtNLM"/>
    </source>
</evidence>
<dbReference type="KEGG" id="pfj:MYCFIDRAFT_199440"/>
<feature type="region of interest" description="Disordered" evidence="1">
    <location>
        <begin position="23"/>
        <end position="56"/>
    </location>
</feature>
<dbReference type="EMBL" id="KB446562">
    <property type="protein sequence ID" value="EME79780.1"/>
    <property type="molecule type" value="Genomic_DNA"/>
</dbReference>